<dbReference type="InterPro" id="IPR007383">
    <property type="entry name" value="DUF445"/>
</dbReference>
<keyword evidence="1" id="KW-0812">Transmembrane</keyword>
<gene>
    <name evidence="2" type="ORF">KGQ19_23725</name>
</gene>
<dbReference type="EMBL" id="JAAFYZ010000084">
    <property type="protein sequence ID" value="MBS2549879.1"/>
    <property type="molecule type" value="Genomic_DNA"/>
</dbReference>
<proteinExistence type="predicted"/>
<comment type="caution">
    <text evidence="2">The sequence shown here is derived from an EMBL/GenBank/DDBJ whole genome shotgun (WGS) entry which is preliminary data.</text>
</comment>
<keyword evidence="1" id="KW-1133">Transmembrane helix</keyword>
<organism evidence="2 3">
    <name type="scientific">Catenulispora pinistramenti</name>
    <dbReference type="NCBI Taxonomy" id="2705254"/>
    <lineage>
        <taxon>Bacteria</taxon>
        <taxon>Bacillati</taxon>
        <taxon>Actinomycetota</taxon>
        <taxon>Actinomycetes</taxon>
        <taxon>Catenulisporales</taxon>
        <taxon>Catenulisporaceae</taxon>
        <taxon>Catenulispora</taxon>
    </lineage>
</organism>
<name>A0ABS5KV28_9ACTN</name>
<dbReference type="Proteomes" id="UP000730482">
    <property type="component" value="Unassembled WGS sequence"/>
</dbReference>
<evidence type="ECO:0000313" key="2">
    <source>
        <dbReference type="EMBL" id="MBS2549879.1"/>
    </source>
</evidence>
<sequence>MTIVTKARPPEPLTPSELQKRRAMRRMKAVATGFLLGAAVVYIAMKLLQNHGVTGWTGYIEAAAEAGMVGGLADWFAVTALFKHPLGLPIPHTAIIPKRKDAFGEGLGTFVGENFLSEDVIRGRLSALGISRRTGQWLSEPENAARVTRELATAVRGVLTVLRDEDIQKILGEAVTTRLAKADLAAPLGGLLQRVTESGSHHQLVDIIAARAHDWLEEHPEAIENAVSNEAPLWSPRFLDDALARRIQRELVKLAGSVRDDQQHPVRGALDRFLADYAEELKTDPATRARVDKLKAEFLQHSEIQGLVASGWTAMRQAVIEAAEDPDSDLQTRAREGLQNLGHRLETDTGMQEKADGWVREVAVHLVTTYRQEITSLITDTVAAWDGPATSRKIELQVGRDLQFIRINGTVVGALAGLLIYTITQLAF</sequence>
<keyword evidence="1" id="KW-0472">Membrane</keyword>
<protein>
    <submittedName>
        <fullName evidence="2">DUF445 domain-containing protein</fullName>
    </submittedName>
</protein>
<keyword evidence="3" id="KW-1185">Reference proteome</keyword>
<evidence type="ECO:0000256" key="1">
    <source>
        <dbReference type="SAM" id="Phobius"/>
    </source>
</evidence>
<feature type="transmembrane region" description="Helical" evidence="1">
    <location>
        <begin position="29"/>
        <end position="48"/>
    </location>
</feature>
<reference evidence="2 3" key="1">
    <citation type="submission" date="2020-02" db="EMBL/GenBank/DDBJ databases">
        <title>Acidophilic actinobacteria isolated from forest soil.</title>
        <authorList>
            <person name="Golinska P."/>
        </authorList>
    </citation>
    <scope>NUCLEOTIDE SEQUENCE [LARGE SCALE GENOMIC DNA]</scope>
    <source>
        <strain evidence="2 3">NL8</strain>
    </source>
</reference>
<dbReference type="PANTHER" id="PTHR38442">
    <property type="entry name" value="INNER MEMBRANE PROTEIN-RELATED"/>
    <property type="match status" value="1"/>
</dbReference>
<dbReference type="Pfam" id="PF04286">
    <property type="entry name" value="DUF445"/>
    <property type="match status" value="1"/>
</dbReference>
<accession>A0ABS5KV28</accession>
<evidence type="ECO:0000313" key="3">
    <source>
        <dbReference type="Proteomes" id="UP000730482"/>
    </source>
</evidence>
<dbReference type="PANTHER" id="PTHR38442:SF1">
    <property type="entry name" value="INNER MEMBRANE PROTEIN"/>
    <property type="match status" value="1"/>
</dbReference>